<reference evidence="1 2" key="1">
    <citation type="submission" date="2020-02" db="EMBL/GenBank/DDBJ databases">
        <authorList>
            <person name="Ferguson B K."/>
        </authorList>
    </citation>
    <scope>NUCLEOTIDE SEQUENCE [LARGE SCALE GENOMIC DNA]</scope>
</reference>
<dbReference type="AlphaFoldDB" id="A0A6H5HBI7"/>
<dbReference type="Proteomes" id="UP000479000">
    <property type="component" value="Unassembled WGS sequence"/>
</dbReference>
<proteinExistence type="predicted"/>
<sequence>MLFVIGQMEQSWSLHQPLRTRNSRKPLVSRLATWNASEPLLKPDSLLCCQAQLVVVIVCYLRTTGSFRNWTTPSMRFAADGVQRTADGQNNFIADSCSRTSETPAEASVMPPRPTDSRARRLEAKMTLAEGPLRSRSPEDAFPSIIIMLSFSESESPSFCALPVEKVAKNKRINAAKTRRRIILKISISLKKENASNFFT</sequence>
<protein>
    <submittedName>
        <fullName evidence="1">Uncharacterized protein</fullName>
    </submittedName>
</protein>
<evidence type="ECO:0000313" key="2">
    <source>
        <dbReference type="Proteomes" id="UP000479000"/>
    </source>
</evidence>
<gene>
    <name evidence="1" type="ORF">NTEN_LOCUS18377</name>
</gene>
<organism evidence="1 2">
    <name type="scientific">Nesidiocoris tenuis</name>
    <dbReference type="NCBI Taxonomy" id="355587"/>
    <lineage>
        <taxon>Eukaryota</taxon>
        <taxon>Metazoa</taxon>
        <taxon>Ecdysozoa</taxon>
        <taxon>Arthropoda</taxon>
        <taxon>Hexapoda</taxon>
        <taxon>Insecta</taxon>
        <taxon>Pterygota</taxon>
        <taxon>Neoptera</taxon>
        <taxon>Paraneoptera</taxon>
        <taxon>Hemiptera</taxon>
        <taxon>Heteroptera</taxon>
        <taxon>Panheteroptera</taxon>
        <taxon>Cimicomorpha</taxon>
        <taxon>Miridae</taxon>
        <taxon>Dicyphina</taxon>
        <taxon>Nesidiocoris</taxon>
    </lineage>
</organism>
<feature type="non-terminal residue" evidence="1">
    <location>
        <position position="200"/>
    </location>
</feature>
<keyword evidence="2" id="KW-1185">Reference proteome</keyword>
<name>A0A6H5HBI7_9HEMI</name>
<accession>A0A6H5HBI7</accession>
<evidence type="ECO:0000313" key="1">
    <source>
        <dbReference type="EMBL" id="CAB0013825.1"/>
    </source>
</evidence>
<dbReference type="EMBL" id="CADCXU010027022">
    <property type="protein sequence ID" value="CAB0013825.1"/>
    <property type="molecule type" value="Genomic_DNA"/>
</dbReference>